<evidence type="ECO:0000313" key="2">
    <source>
        <dbReference type="Proteomes" id="UP000636004"/>
    </source>
</evidence>
<comment type="caution">
    <text evidence="1">The sequence shown here is derived from an EMBL/GenBank/DDBJ whole genome shotgun (WGS) entry which is preliminary data.</text>
</comment>
<keyword evidence="2" id="KW-1185">Reference proteome</keyword>
<evidence type="ECO:0000313" key="1">
    <source>
        <dbReference type="EMBL" id="GGZ76231.1"/>
    </source>
</evidence>
<dbReference type="Proteomes" id="UP000636004">
    <property type="component" value="Unassembled WGS sequence"/>
</dbReference>
<dbReference type="EMBL" id="BMWZ01000002">
    <property type="protein sequence ID" value="GGZ76231.1"/>
    <property type="molecule type" value="Genomic_DNA"/>
</dbReference>
<sequence length="228" mass="26671">MRIIFSIILIAFTSGKTVNLDLGAPEIQAVCKVILNNGKTIEGFITFGTGGYEYKYRPHGFCFEQDNGRKQLILYNFKFNLSNLDAYASHRNGTSKLLYVENVSKRDYPKNKTEFEEESKTLTITKTDVEKYILLDEMVIYKKIPTDLYLAYKENNESEKVTIKMNEIKSIELLKSPSKNSLEMIKKARERQSKSEEEDGYWVDYLAPVWYHEIINNQERIDYLSKFF</sequence>
<dbReference type="RefSeq" id="WP_189359890.1">
    <property type="nucleotide sequence ID" value="NZ_BMWZ01000002.1"/>
</dbReference>
<reference evidence="1" key="2">
    <citation type="submission" date="2020-09" db="EMBL/GenBank/DDBJ databases">
        <authorList>
            <person name="Sun Q."/>
            <person name="Kim S."/>
        </authorList>
    </citation>
    <scope>NUCLEOTIDE SEQUENCE</scope>
    <source>
        <strain evidence="1">KCTC 12710</strain>
    </source>
</reference>
<organism evidence="1 2">
    <name type="scientific">Algibacter mikhailovii</name>
    <dbReference type="NCBI Taxonomy" id="425498"/>
    <lineage>
        <taxon>Bacteria</taxon>
        <taxon>Pseudomonadati</taxon>
        <taxon>Bacteroidota</taxon>
        <taxon>Flavobacteriia</taxon>
        <taxon>Flavobacteriales</taxon>
        <taxon>Flavobacteriaceae</taxon>
        <taxon>Algibacter</taxon>
    </lineage>
</organism>
<name>A0A918QXV1_9FLAO</name>
<protein>
    <submittedName>
        <fullName evidence="1">Uncharacterized protein</fullName>
    </submittedName>
</protein>
<accession>A0A918QXV1</accession>
<reference evidence="1" key="1">
    <citation type="journal article" date="2014" name="Int. J. Syst. Evol. Microbiol.">
        <title>Complete genome sequence of Corynebacterium casei LMG S-19264T (=DSM 44701T), isolated from a smear-ripened cheese.</title>
        <authorList>
            <consortium name="US DOE Joint Genome Institute (JGI-PGF)"/>
            <person name="Walter F."/>
            <person name="Albersmeier A."/>
            <person name="Kalinowski J."/>
            <person name="Ruckert C."/>
        </authorList>
    </citation>
    <scope>NUCLEOTIDE SEQUENCE</scope>
    <source>
        <strain evidence="1">KCTC 12710</strain>
    </source>
</reference>
<proteinExistence type="predicted"/>
<gene>
    <name evidence="1" type="ORF">GCM10007028_12250</name>
</gene>
<dbReference type="AlphaFoldDB" id="A0A918QXV1"/>